<dbReference type="InterPro" id="IPR051081">
    <property type="entry name" value="HTH_MetalResp_TranReg"/>
</dbReference>
<sequence length="189" mass="21854">MTDNDVNQLVVYLKVLADESRLRILGVLAGRESSVEELAAYLSLKPPTVSHHLAKLREVGLVSMRSEGNTHLYRFVAEGLAHLNRDLLTPEKLAHMADDIVGDEWERKVLRDFLNGEELKEIPASRKKRLVVLAWLAEKFEPGQRYPEAQVNEIIKRHHPDFATLRRELIGNRFMTREHSVYWRLRPGE</sequence>
<evidence type="ECO:0000256" key="3">
    <source>
        <dbReference type="ARBA" id="ARBA00023163"/>
    </source>
</evidence>
<evidence type="ECO:0000256" key="1">
    <source>
        <dbReference type="ARBA" id="ARBA00023015"/>
    </source>
</evidence>
<dbReference type="SMART" id="SM00418">
    <property type="entry name" value="HTH_ARSR"/>
    <property type="match status" value="1"/>
</dbReference>
<accession>A0ABV5AIM7</accession>
<dbReference type="InterPro" id="IPR036388">
    <property type="entry name" value="WH-like_DNA-bd_sf"/>
</dbReference>
<feature type="domain" description="HTH arsR-type" evidence="4">
    <location>
        <begin position="1"/>
        <end position="95"/>
    </location>
</feature>
<comment type="caution">
    <text evidence="5">The sequence shown here is derived from an EMBL/GenBank/DDBJ whole genome shotgun (WGS) entry which is preliminary data.</text>
</comment>
<dbReference type="Pfam" id="PF09860">
    <property type="entry name" value="DUF2087"/>
    <property type="match status" value="1"/>
</dbReference>
<dbReference type="InterPro" id="IPR001845">
    <property type="entry name" value="HTH_ArsR_DNA-bd_dom"/>
</dbReference>
<gene>
    <name evidence="5" type="ORF">KKP3000_000921</name>
</gene>
<evidence type="ECO:0000259" key="4">
    <source>
        <dbReference type="PROSITE" id="PS50987"/>
    </source>
</evidence>
<proteinExistence type="predicted"/>
<dbReference type="PRINTS" id="PR00778">
    <property type="entry name" value="HTHARSR"/>
</dbReference>
<dbReference type="RefSeq" id="WP_275472819.1">
    <property type="nucleotide sequence ID" value="NZ_CP162940.1"/>
</dbReference>
<dbReference type="PANTHER" id="PTHR33154:SF35">
    <property type="entry name" value="TRANSCRIPTIONAL REGULATOR, ARSR FAMILY"/>
    <property type="match status" value="1"/>
</dbReference>
<organism evidence="5 6">
    <name type="scientific">Alicyclobacillus fastidiosus</name>
    <dbReference type="NCBI Taxonomy" id="392011"/>
    <lineage>
        <taxon>Bacteria</taxon>
        <taxon>Bacillati</taxon>
        <taxon>Bacillota</taxon>
        <taxon>Bacilli</taxon>
        <taxon>Bacillales</taxon>
        <taxon>Alicyclobacillaceae</taxon>
        <taxon>Alicyclobacillus</taxon>
    </lineage>
</organism>
<dbReference type="Pfam" id="PF01022">
    <property type="entry name" value="HTH_5"/>
    <property type="match status" value="1"/>
</dbReference>
<dbReference type="Gene3D" id="1.10.10.10">
    <property type="entry name" value="Winged helix-like DNA-binding domain superfamily/Winged helix DNA-binding domain"/>
    <property type="match status" value="1"/>
</dbReference>
<evidence type="ECO:0000313" key="5">
    <source>
        <dbReference type="EMBL" id="MFB5192127.1"/>
    </source>
</evidence>
<evidence type="ECO:0000313" key="6">
    <source>
        <dbReference type="Proteomes" id="UP001579974"/>
    </source>
</evidence>
<dbReference type="InterPro" id="IPR011991">
    <property type="entry name" value="ArsR-like_HTH"/>
</dbReference>
<name>A0ABV5AIM7_9BACL</name>
<keyword evidence="2" id="KW-0238">DNA-binding</keyword>
<dbReference type="EMBL" id="JBDXSU010000017">
    <property type="protein sequence ID" value="MFB5192127.1"/>
    <property type="molecule type" value="Genomic_DNA"/>
</dbReference>
<dbReference type="InterPro" id="IPR036390">
    <property type="entry name" value="WH_DNA-bd_sf"/>
</dbReference>
<dbReference type="SUPFAM" id="SSF46785">
    <property type="entry name" value="Winged helix' DNA-binding domain"/>
    <property type="match status" value="1"/>
</dbReference>
<keyword evidence="6" id="KW-1185">Reference proteome</keyword>
<dbReference type="PROSITE" id="PS50987">
    <property type="entry name" value="HTH_ARSR_2"/>
    <property type="match status" value="1"/>
</dbReference>
<dbReference type="CDD" id="cd00090">
    <property type="entry name" value="HTH_ARSR"/>
    <property type="match status" value="1"/>
</dbReference>
<dbReference type="InterPro" id="IPR018656">
    <property type="entry name" value="DUF2087"/>
</dbReference>
<reference evidence="5 6" key="1">
    <citation type="journal article" date="2024" name="Int. J. Mol. Sci.">
        <title>Exploration of Alicyclobacillus spp. Genome in Search of Antibiotic Resistance.</title>
        <authorList>
            <person name="Bucka-Kolendo J."/>
            <person name="Kiousi D.E."/>
            <person name="Dekowska A."/>
            <person name="Mikolajczuk-Szczyrba A."/>
            <person name="Karadedos D.M."/>
            <person name="Michael P."/>
            <person name="Galanis A."/>
            <person name="Sokolowska B."/>
        </authorList>
    </citation>
    <scope>NUCLEOTIDE SEQUENCE [LARGE SCALE GENOMIC DNA]</scope>
    <source>
        <strain evidence="5 6">KKP 3000</strain>
    </source>
</reference>
<keyword evidence="1" id="KW-0805">Transcription regulation</keyword>
<evidence type="ECO:0000256" key="2">
    <source>
        <dbReference type="ARBA" id="ARBA00023125"/>
    </source>
</evidence>
<dbReference type="Proteomes" id="UP001579974">
    <property type="component" value="Unassembled WGS sequence"/>
</dbReference>
<dbReference type="PANTHER" id="PTHR33154">
    <property type="entry name" value="TRANSCRIPTIONAL REGULATOR, ARSR FAMILY"/>
    <property type="match status" value="1"/>
</dbReference>
<protein>
    <submittedName>
        <fullName evidence="5">Metalloregulator ArsR/SmtB family transcription factor</fullName>
    </submittedName>
</protein>
<keyword evidence="3" id="KW-0804">Transcription</keyword>
<dbReference type="NCBIfam" id="NF033788">
    <property type="entry name" value="HTH_metalloreg"/>
    <property type="match status" value="1"/>
</dbReference>